<evidence type="ECO:0000256" key="3">
    <source>
        <dbReference type="SAM" id="MobiDB-lite"/>
    </source>
</evidence>
<sequence>MPPLGKFFNRDEDEQKPSQSSETPQAEEREPGFVRVDEQGRRIVFCAKLRRELPGLARPPFPGELGQRIYEQVSQAAFDMWREHQTILINHYGLNLGDPMAREFLREQMEYFLFHDVQIMPEEWIPEDQRGTAAPPVKGAAPRKK</sequence>
<dbReference type="InterPro" id="IPR036766">
    <property type="entry name" value="Fe_traffick_prot_YggX_sf"/>
</dbReference>
<accession>A0A0M8K698</accession>
<dbReference type="GO" id="GO:0005829">
    <property type="term" value="C:cytosol"/>
    <property type="evidence" value="ECO:0007669"/>
    <property type="project" value="TreeGrafter"/>
</dbReference>
<evidence type="ECO:0000313" key="5">
    <source>
        <dbReference type="Proteomes" id="UP000037784"/>
    </source>
</evidence>
<comment type="function">
    <text evidence="2">Could be a mediator in iron transactions between iron acquisition and iron-requiring processes, such as synthesis and/or repair of Fe-S clusters in biosynthetic enzymes.</text>
</comment>
<dbReference type="InterPro" id="IPR007457">
    <property type="entry name" value="Fe_traffick_prot_YggX"/>
</dbReference>
<protein>
    <recommendedName>
        <fullName evidence="2">Probable Fe(2+)-trafficking protein</fullName>
    </recommendedName>
</protein>
<feature type="region of interest" description="Disordered" evidence="3">
    <location>
        <begin position="126"/>
        <end position="145"/>
    </location>
</feature>
<keyword evidence="1 2" id="KW-0408">Iron</keyword>
<dbReference type="InParanoid" id="A0A0M8K698"/>
<dbReference type="Pfam" id="PF04362">
    <property type="entry name" value="Iron_traffic"/>
    <property type="match status" value="1"/>
</dbReference>
<dbReference type="STRING" id="872965.SE16_03285"/>
<dbReference type="OrthoDB" id="9804318at2"/>
<organism evidence="4 5">
    <name type="scientific">Ardenticatena maritima</name>
    <dbReference type="NCBI Taxonomy" id="872965"/>
    <lineage>
        <taxon>Bacteria</taxon>
        <taxon>Bacillati</taxon>
        <taxon>Chloroflexota</taxon>
        <taxon>Ardenticatenia</taxon>
        <taxon>Ardenticatenales</taxon>
        <taxon>Ardenticatenaceae</taxon>
        <taxon>Ardenticatena</taxon>
    </lineage>
</organism>
<feature type="region of interest" description="Disordered" evidence="3">
    <location>
        <begin position="1"/>
        <end position="32"/>
    </location>
</feature>
<reference evidence="4 5" key="1">
    <citation type="journal article" date="2015" name="Genome Announc.">
        <title>Draft Genome Sequence of a Heterotrophic Facultative Anaerobic Thermophilic Bacterium, Ardenticatena maritima Strain 110ST.</title>
        <authorList>
            <person name="Kawaichi S."/>
            <person name="Yoshida T."/>
            <person name="Sako Y."/>
            <person name="Nakamura R."/>
        </authorList>
    </citation>
    <scope>NUCLEOTIDE SEQUENCE [LARGE SCALE GENOMIC DNA]</scope>
    <source>
        <strain evidence="4 5">110S</strain>
    </source>
</reference>
<reference evidence="5" key="2">
    <citation type="submission" date="2015-08" db="EMBL/GenBank/DDBJ databases">
        <title>Draft Genome Sequence of a Heterotrophic Facultative Anaerobic Bacterium Ardenticatena maritima Strain 110S.</title>
        <authorList>
            <person name="Kawaichi S."/>
            <person name="Yoshida T."/>
            <person name="Sako Y."/>
            <person name="Nakamura R."/>
        </authorList>
    </citation>
    <scope>NUCLEOTIDE SEQUENCE [LARGE SCALE GENOMIC DNA]</scope>
    <source>
        <strain evidence="5">110S</strain>
    </source>
</reference>
<dbReference type="GO" id="GO:0034599">
    <property type="term" value="P:cellular response to oxidative stress"/>
    <property type="evidence" value="ECO:0007669"/>
    <property type="project" value="TreeGrafter"/>
</dbReference>
<dbReference type="Gene3D" id="1.10.3880.10">
    <property type="entry name" value="Fe(II) trafficking protein YggX"/>
    <property type="match status" value="1"/>
</dbReference>
<keyword evidence="5" id="KW-1185">Reference proteome</keyword>
<dbReference type="GO" id="GO:0005506">
    <property type="term" value="F:iron ion binding"/>
    <property type="evidence" value="ECO:0007669"/>
    <property type="project" value="UniProtKB-UniRule"/>
</dbReference>
<dbReference type="PANTHER" id="PTHR36965">
    <property type="entry name" value="FE(2+)-TRAFFICKING PROTEIN-RELATED"/>
    <property type="match status" value="1"/>
</dbReference>
<evidence type="ECO:0000313" key="4">
    <source>
        <dbReference type="EMBL" id="GAP62653.1"/>
    </source>
</evidence>
<gene>
    <name evidence="4" type="ORF">ARMA_1076</name>
</gene>
<dbReference type="HAMAP" id="MF_00686">
    <property type="entry name" value="Fe_traffic_YggX"/>
    <property type="match status" value="1"/>
</dbReference>
<comment type="similarity">
    <text evidence="2">Belongs to the Fe(2+)-trafficking protein family.</text>
</comment>
<dbReference type="EMBL" id="BBZA01000072">
    <property type="protein sequence ID" value="GAP62653.1"/>
    <property type="molecule type" value="Genomic_DNA"/>
</dbReference>
<comment type="caution">
    <text evidence="4">The sequence shown here is derived from an EMBL/GenBank/DDBJ whole genome shotgun (WGS) entry which is preliminary data.</text>
</comment>
<dbReference type="SUPFAM" id="SSF111148">
    <property type="entry name" value="YggX-like"/>
    <property type="match status" value="1"/>
</dbReference>
<name>A0A0M8K698_9CHLR</name>
<dbReference type="RefSeq" id="WP_082374148.1">
    <property type="nucleotide sequence ID" value="NZ_BBZA01000072.1"/>
</dbReference>
<proteinExistence type="inferred from homology"/>
<dbReference type="AlphaFoldDB" id="A0A0M8K698"/>
<dbReference type="NCBIfam" id="NF003817">
    <property type="entry name" value="PRK05408.1"/>
    <property type="match status" value="1"/>
</dbReference>
<dbReference type="Proteomes" id="UP000037784">
    <property type="component" value="Unassembled WGS sequence"/>
</dbReference>
<dbReference type="PANTHER" id="PTHR36965:SF1">
    <property type="entry name" value="FE(2+)-TRAFFICKING PROTEIN-RELATED"/>
    <property type="match status" value="1"/>
</dbReference>
<evidence type="ECO:0000256" key="1">
    <source>
        <dbReference type="ARBA" id="ARBA00023004"/>
    </source>
</evidence>
<evidence type="ECO:0000256" key="2">
    <source>
        <dbReference type="HAMAP-Rule" id="MF_00686"/>
    </source>
</evidence>